<evidence type="ECO:0000313" key="2">
    <source>
        <dbReference type="EnsemblMetazoa" id="AALFPA23_005448.P6957"/>
    </source>
</evidence>
<reference evidence="2" key="2">
    <citation type="submission" date="2025-05" db="UniProtKB">
        <authorList>
            <consortium name="EnsemblMetazoa"/>
        </authorList>
    </citation>
    <scope>IDENTIFICATION</scope>
    <source>
        <strain evidence="2">Foshan</strain>
    </source>
</reference>
<keyword evidence="3" id="KW-1185">Reference proteome</keyword>
<evidence type="ECO:0000313" key="3">
    <source>
        <dbReference type="Proteomes" id="UP000069940"/>
    </source>
</evidence>
<protein>
    <submittedName>
        <fullName evidence="2">Uncharacterized protein</fullName>
    </submittedName>
</protein>
<sequence length="138" mass="15324">MFGCWTDSIERSSEAQERSMFYLHPALIWAIALCCLCALLYFCTFAFYLKGVKGSIKQMISLVPMADLSPKLHSTAVSVFVIDVESGRNQERHVYNKSATLNLDALAKEGFMSLGETDADLLEKTDSLTNLLVCDGKN</sequence>
<dbReference type="Proteomes" id="UP000069940">
    <property type="component" value="Unassembled WGS sequence"/>
</dbReference>
<reference evidence="3" key="1">
    <citation type="journal article" date="2015" name="Proc. Natl. Acad. Sci. U.S.A.">
        <title>Genome sequence of the Asian Tiger mosquito, Aedes albopictus, reveals insights into its biology, genetics, and evolution.</title>
        <authorList>
            <person name="Chen X.G."/>
            <person name="Jiang X."/>
            <person name="Gu J."/>
            <person name="Xu M."/>
            <person name="Wu Y."/>
            <person name="Deng Y."/>
            <person name="Zhang C."/>
            <person name="Bonizzoni M."/>
            <person name="Dermauw W."/>
            <person name="Vontas J."/>
            <person name="Armbruster P."/>
            <person name="Huang X."/>
            <person name="Yang Y."/>
            <person name="Zhang H."/>
            <person name="He W."/>
            <person name="Peng H."/>
            <person name="Liu Y."/>
            <person name="Wu K."/>
            <person name="Chen J."/>
            <person name="Lirakis M."/>
            <person name="Topalis P."/>
            <person name="Van Leeuwen T."/>
            <person name="Hall A.B."/>
            <person name="Jiang X."/>
            <person name="Thorpe C."/>
            <person name="Mueller R.L."/>
            <person name="Sun C."/>
            <person name="Waterhouse R.M."/>
            <person name="Yan G."/>
            <person name="Tu Z.J."/>
            <person name="Fang X."/>
            <person name="James A.A."/>
        </authorList>
    </citation>
    <scope>NUCLEOTIDE SEQUENCE [LARGE SCALE GENOMIC DNA]</scope>
    <source>
        <strain evidence="3">Foshan</strain>
    </source>
</reference>
<dbReference type="RefSeq" id="XP_029727576.2">
    <property type="nucleotide sequence ID" value="XM_029871716.2"/>
</dbReference>
<keyword evidence="1" id="KW-0812">Transmembrane</keyword>
<dbReference type="EnsemblMetazoa" id="AALFPA23_005448.R6957">
    <property type="protein sequence ID" value="AALFPA23_005448.P6957"/>
    <property type="gene ID" value="AALFPA23_005448"/>
</dbReference>
<feature type="transmembrane region" description="Helical" evidence="1">
    <location>
        <begin position="26"/>
        <end position="49"/>
    </location>
</feature>
<accession>A0ABM1Y3V5</accession>
<proteinExistence type="predicted"/>
<evidence type="ECO:0000256" key="1">
    <source>
        <dbReference type="SAM" id="Phobius"/>
    </source>
</evidence>
<keyword evidence="1" id="KW-0472">Membrane</keyword>
<name>A0ABM1Y3V5_AEDAL</name>
<keyword evidence="1" id="KW-1133">Transmembrane helix</keyword>
<organism evidence="2 3">
    <name type="scientific">Aedes albopictus</name>
    <name type="common">Asian tiger mosquito</name>
    <name type="synonym">Stegomyia albopicta</name>
    <dbReference type="NCBI Taxonomy" id="7160"/>
    <lineage>
        <taxon>Eukaryota</taxon>
        <taxon>Metazoa</taxon>
        <taxon>Ecdysozoa</taxon>
        <taxon>Arthropoda</taxon>
        <taxon>Hexapoda</taxon>
        <taxon>Insecta</taxon>
        <taxon>Pterygota</taxon>
        <taxon>Neoptera</taxon>
        <taxon>Endopterygota</taxon>
        <taxon>Diptera</taxon>
        <taxon>Nematocera</taxon>
        <taxon>Culicoidea</taxon>
        <taxon>Culicidae</taxon>
        <taxon>Culicinae</taxon>
        <taxon>Aedini</taxon>
        <taxon>Aedes</taxon>
        <taxon>Stegomyia</taxon>
    </lineage>
</organism>
<dbReference type="GeneID" id="109423261"/>